<name>A0ACB8E340_DERSI</name>
<organism evidence="1 2">
    <name type="scientific">Dermacentor silvarum</name>
    <name type="common">Tick</name>
    <dbReference type="NCBI Taxonomy" id="543639"/>
    <lineage>
        <taxon>Eukaryota</taxon>
        <taxon>Metazoa</taxon>
        <taxon>Ecdysozoa</taxon>
        <taxon>Arthropoda</taxon>
        <taxon>Chelicerata</taxon>
        <taxon>Arachnida</taxon>
        <taxon>Acari</taxon>
        <taxon>Parasitiformes</taxon>
        <taxon>Ixodida</taxon>
        <taxon>Ixodoidea</taxon>
        <taxon>Ixodidae</taxon>
        <taxon>Rhipicephalinae</taxon>
        <taxon>Dermacentor</taxon>
    </lineage>
</organism>
<accession>A0ACB8E340</accession>
<protein>
    <submittedName>
        <fullName evidence="1">Uncharacterized protein</fullName>
    </submittedName>
</protein>
<gene>
    <name evidence="1" type="ORF">HPB49_018813</name>
</gene>
<reference evidence="1" key="1">
    <citation type="submission" date="2020-05" db="EMBL/GenBank/DDBJ databases">
        <title>Large-scale comparative analyses of tick genomes elucidate their genetic diversity and vector capacities.</title>
        <authorList>
            <person name="Jia N."/>
            <person name="Wang J."/>
            <person name="Shi W."/>
            <person name="Du L."/>
            <person name="Sun Y."/>
            <person name="Zhan W."/>
            <person name="Jiang J."/>
            <person name="Wang Q."/>
            <person name="Zhang B."/>
            <person name="Ji P."/>
            <person name="Sakyi L.B."/>
            <person name="Cui X."/>
            <person name="Yuan T."/>
            <person name="Jiang B."/>
            <person name="Yang W."/>
            <person name="Lam T.T.-Y."/>
            <person name="Chang Q."/>
            <person name="Ding S."/>
            <person name="Wang X."/>
            <person name="Zhu J."/>
            <person name="Ruan X."/>
            <person name="Zhao L."/>
            <person name="Wei J."/>
            <person name="Que T."/>
            <person name="Du C."/>
            <person name="Cheng J."/>
            <person name="Dai P."/>
            <person name="Han X."/>
            <person name="Huang E."/>
            <person name="Gao Y."/>
            <person name="Liu J."/>
            <person name="Shao H."/>
            <person name="Ye R."/>
            <person name="Li L."/>
            <person name="Wei W."/>
            <person name="Wang X."/>
            <person name="Wang C."/>
            <person name="Yang T."/>
            <person name="Huo Q."/>
            <person name="Li W."/>
            <person name="Guo W."/>
            <person name="Chen H."/>
            <person name="Zhou L."/>
            <person name="Ni X."/>
            <person name="Tian J."/>
            <person name="Zhou Y."/>
            <person name="Sheng Y."/>
            <person name="Liu T."/>
            <person name="Pan Y."/>
            <person name="Xia L."/>
            <person name="Li J."/>
            <person name="Zhao F."/>
            <person name="Cao W."/>
        </authorList>
    </citation>
    <scope>NUCLEOTIDE SEQUENCE</scope>
    <source>
        <strain evidence="1">Dsil-2018</strain>
    </source>
</reference>
<sequence>MNAVIPPPPFLQCPGMPVIPWRDWHRVLQVYIDAAAKDAMLVHKNALLLNVLGVEGVRIYFAAVEELTQAGADGGTNDAEAVDVFEEVLVVLGRCFAPEEDKVVTRLQFKRRTQASLPNRVMMAANAASVPDRAEVKMADSESEEVGLPVRQPGASSPSASSSTRADGCFRCRSPQHWANFPGCPVRRRFCQTSGKKGYFFQMCRSDEDTPRVVDVVETRVSAVTHTATVLHVEDAIGALALLRVPVLVNDVVLPLMIDTGVVLSLMHLGHYQQYIYFAHIPLRPSHLVPQNYSEHVVKILGSFKAEVRFQDKSAPVTFYVTERGSSLLGLDAIKALKIIIVGEALSFTEVSPSPLGSGVTSRRTCVNLYGTADFATTPQANPCSLSPPVTVNLCRVLEPPAFADLHIAATIRLYSALSFSANKRHPE</sequence>
<comment type="caution">
    <text evidence="1">The sequence shown here is derived from an EMBL/GenBank/DDBJ whole genome shotgun (WGS) entry which is preliminary data.</text>
</comment>
<proteinExistence type="predicted"/>
<evidence type="ECO:0000313" key="2">
    <source>
        <dbReference type="Proteomes" id="UP000821865"/>
    </source>
</evidence>
<dbReference type="Proteomes" id="UP000821865">
    <property type="component" value="Chromosome 1"/>
</dbReference>
<keyword evidence="2" id="KW-1185">Reference proteome</keyword>
<dbReference type="EMBL" id="CM023470">
    <property type="protein sequence ID" value="KAH7980744.1"/>
    <property type="molecule type" value="Genomic_DNA"/>
</dbReference>
<evidence type="ECO:0000313" key="1">
    <source>
        <dbReference type="EMBL" id="KAH7980744.1"/>
    </source>
</evidence>